<reference evidence="2" key="1">
    <citation type="journal article" date="2023" name="Nat. Plants">
        <title>Single-cell RNA sequencing provides a high-resolution roadmap for understanding the multicellular compartmentation of specialized metabolism.</title>
        <authorList>
            <person name="Sun S."/>
            <person name="Shen X."/>
            <person name="Li Y."/>
            <person name="Li Y."/>
            <person name="Wang S."/>
            <person name="Li R."/>
            <person name="Zhang H."/>
            <person name="Shen G."/>
            <person name="Guo B."/>
            <person name="Wei J."/>
            <person name="Xu J."/>
            <person name="St-Pierre B."/>
            <person name="Chen S."/>
            <person name="Sun C."/>
        </authorList>
    </citation>
    <scope>NUCLEOTIDE SEQUENCE [LARGE SCALE GENOMIC DNA]</scope>
</reference>
<accession>A0ACC0C7T7</accession>
<proteinExistence type="predicted"/>
<keyword evidence="2" id="KW-1185">Reference proteome</keyword>
<comment type="caution">
    <text evidence="1">The sequence shown here is derived from an EMBL/GenBank/DDBJ whole genome shotgun (WGS) entry which is preliminary data.</text>
</comment>
<name>A0ACC0C7T7_CATRO</name>
<protein>
    <submittedName>
        <fullName evidence="1">Uncharacterized protein</fullName>
    </submittedName>
</protein>
<evidence type="ECO:0000313" key="1">
    <source>
        <dbReference type="EMBL" id="KAI5681038.1"/>
    </source>
</evidence>
<sequence length="768" mass="87855">MSKELHGIVKAWGATLRKTQAVAKKKRAGSIFAIMSVAHVDDNDTDTPCEVYHAEKVFSNGDVYTGQWADNCPNGHGKYLWADGCMYVGEWIKGKSNGKGRFCWPSGATYEGQFKSGYMDGEGTYTGSSNDTYRGDWVMNMKHGNGTKTYSNGDHYEGGWRRGQPDGRGRYHWNNGNHYIGQWRNSKMYGNGTMIWANGNRYDGCWEDGLPKGNGTFRWADGSFYVGVWNQDPKEMSGTYYPSTSQSCQLDWDPQEVFLNDLSVCNISEGEKISIFPSQKMVNWQCEGDFSQKQTRRKNPKTRRASADGRLSSGDCSWSSETDLGSDGNENLCPEREAGEESFGSLRSDDHIDTIRGIRHHHIRIQPTKRQGETITKGHRNYELMLNLQLGIRHSVGRPAPAQSLDLRSTAFDIKEKVWTKFPPEGSKHTPPHQSCEFKWKDYCPLVFRTLRKLFNVDPADYMISICGNDALRELSSPGKSGSFFYLTNDDKYMIKTMKKSEVKVLLRMLPAYYNHVRAFENTLITKFYGLHCVKLTGAAQKKVRFVIMGNLFCTEYDIHRRFDLKGSSLGRLTDKNQFETDSTTTLKDLDLSFIFRLQKAWFEEFCRQVDKDCDFLEQERIMDYSLLLGIHFREVPQTNDPFTIRARSFRARTSSGKEQNNDGENMDLLLEPSGWASIRLGINIPARAQVTVRKNELELIGEPTGEFYDVILVFGIIDILQDYDISKKLEHAYKSIQYDPTSISAVDPRQYSKRFRDFIFRAFTEDS</sequence>
<dbReference type="Proteomes" id="UP001060085">
    <property type="component" value="Linkage Group LG01"/>
</dbReference>
<dbReference type="EMBL" id="CM044701">
    <property type="protein sequence ID" value="KAI5681038.1"/>
    <property type="molecule type" value="Genomic_DNA"/>
</dbReference>
<evidence type="ECO:0000313" key="2">
    <source>
        <dbReference type="Proteomes" id="UP001060085"/>
    </source>
</evidence>
<gene>
    <name evidence="1" type="ORF">M9H77_02265</name>
</gene>
<organism evidence="1 2">
    <name type="scientific">Catharanthus roseus</name>
    <name type="common">Madagascar periwinkle</name>
    <name type="synonym">Vinca rosea</name>
    <dbReference type="NCBI Taxonomy" id="4058"/>
    <lineage>
        <taxon>Eukaryota</taxon>
        <taxon>Viridiplantae</taxon>
        <taxon>Streptophyta</taxon>
        <taxon>Embryophyta</taxon>
        <taxon>Tracheophyta</taxon>
        <taxon>Spermatophyta</taxon>
        <taxon>Magnoliopsida</taxon>
        <taxon>eudicotyledons</taxon>
        <taxon>Gunneridae</taxon>
        <taxon>Pentapetalae</taxon>
        <taxon>asterids</taxon>
        <taxon>lamiids</taxon>
        <taxon>Gentianales</taxon>
        <taxon>Apocynaceae</taxon>
        <taxon>Rauvolfioideae</taxon>
        <taxon>Vinceae</taxon>
        <taxon>Catharanthinae</taxon>
        <taxon>Catharanthus</taxon>
    </lineage>
</organism>